<dbReference type="Proteomes" id="UP000203589">
    <property type="component" value="Chromosome"/>
</dbReference>
<dbReference type="KEGG" id="aht:ANTHELSMS3_03845"/>
<gene>
    <name evidence="1" type="ORF">ANTHELSMS3_03845</name>
</gene>
<accession>A0A222E8D3</accession>
<dbReference type="AlphaFoldDB" id="A0A222E8D3"/>
<evidence type="ECO:0000313" key="1">
    <source>
        <dbReference type="EMBL" id="ASP22464.1"/>
    </source>
</evidence>
<sequence length="111" mass="12601">MNDHWFSNPTQIYFACRALAQGQTLNHMDVIRGVRGWRLSAIVNTLRSEYDWPIVTEYRGPERIGHYHLSKSCDLTKLDFPPSARRLEEELVALRKDDPDTGNSVAGGVDG</sequence>
<dbReference type="RefSeq" id="WP_198319839.1">
    <property type="nucleotide sequence ID" value="NZ_CP022540.1"/>
</dbReference>
<protein>
    <submittedName>
        <fullName evidence="1">Uncharacterized protein</fullName>
    </submittedName>
</protein>
<keyword evidence="2" id="KW-1185">Reference proteome</keyword>
<dbReference type="EMBL" id="CP022540">
    <property type="protein sequence ID" value="ASP22464.1"/>
    <property type="molecule type" value="Genomic_DNA"/>
</dbReference>
<evidence type="ECO:0000313" key="2">
    <source>
        <dbReference type="Proteomes" id="UP000203589"/>
    </source>
</evidence>
<name>A0A222E8D3_9RHOB</name>
<reference evidence="1 2" key="1">
    <citation type="submission" date="2017-07" db="EMBL/GenBank/DDBJ databases">
        <title>Genome Sequence of Antarctobacter heliothermus Strain SMS3 Isolated from a culture of the Diatom Skeletonema marinoi.</title>
        <authorList>
            <person name="Topel M."/>
            <person name="Pinder M.I.M."/>
            <person name="Johansson O.N."/>
            <person name="Kourtchenko O."/>
            <person name="Godhe A."/>
            <person name="Clarke A.K."/>
        </authorList>
    </citation>
    <scope>NUCLEOTIDE SEQUENCE [LARGE SCALE GENOMIC DNA]</scope>
    <source>
        <strain evidence="1 2">SMS3</strain>
    </source>
</reference>
<organism evidence="1 2">
    <name type="scientific">Antarctobacter heliothermus</name>
    <dbReference type="NCBI Taxonomy" id="74033"/>
    <lineage>
        <taxon>Bacteria</taxon>
        <taxon>Pseudomonadati</taxon>
        <taxon>Pseudomonadota</taxon>
        <taxon>Alphaproteobacteria</taxon>
        <taxon>Rhodobacterales</taxon>
        <taxon>Roseobacteraceae</taxon>
        <taxon>Antarctobacter</taxon>
    </lineage>
</organism>
<proteinExistence type="predicted"/>